<keyword evidence="7" id="KW-1006">Bacterial flagellum protein export</keyword>
<dbReference type="Gene3D" id="3.40.30.60">
    <property type="entry name" value="FHIPEP family, domain 1"/>
    <property type="match status" value="1"/>
</dbReference>
<dbReference type="PROSITE" id="PS00994">
    <property type="entry name" value="FHIPEP"/>
    <property type="match status" value="1"/>
</dbReference>
<organism evidence="8 9">
    <name type="scientific">Paraburkholderia acidiphila</name>
    <dbReference type="NCBI Taxonomy" id="2571747"/>
    <lineage>
        <taxon>Bacteria</taxon>
        <taxon>Pseudomonadati</taxon>
        <taxon>Pseudomonadota</taxon>
        <taxon>Betaproteobacteria</taxon>
        <taxon>Burkholderiales</taxon>
        <taxon>Burkholderiaceae</taxon>
        <taxon>Paraburkholderia</taxon>
    </lineage>
</organism>
<proteinExistence type="inferred from homology"/>
<dbReference type="InterPro" id="IPR042196">
    <property type="entry name" value="FHIPEP_4"/>
</dbReference>
<feature type="transmembrane region" description="Helical" evidence="7">
    <location>
        <begin position="20"/>
        <end position="41"/>
    </location>
</feature>
<comment type="function">
    <text evidence="7">Required for formation of the rod structure of the flagellar apparatus. Together with FliI and FliH, may constitute the export apparatus of flagellin.</text>
</comment>
<dbReference type="GO" id="GO:0005886">
    <property type="term" value="C:plasma membrane"/>
    <property type="evidence" value="ECO:0007669"/>
    <property type="project" value="UniProtKB-SubCell"/>
</dbReference>
<dbReference type="PANTHER" id="PTHR30161">
    <property type="entry name" value="FLAGELLAR EXPORT PROTEIN, MEMBRANE FLHA SUBUNIT-RELATED"/>
    <property type="match status" value="1"/>
</dbReference>
<dbReference type="InterPro" id="IPR042193">
    <property type="entry name" value="FHIPEP_3"/>
</dbReference>
<comment type="similarity">
    <text evidence="2 7">Belongs to the FHIPEP (flagella/HR/invasion proteins export pore) family.</text>
</comment>
<reference evidence="8 9" key="1">
    <citation type="submission" date="2019-12" db="EMBL/GenBank/DDBJ databases">
        <title>Paraburkholderia acidiphila 7Q-K02 sp. nov and Paraburkholderia acidisoli DHF22 sp. nov., two strains isolated from forest soil.</title>
        <authorList>
            <person name="Gao Z."/>
            <person name="Qiu L."/>
        </authorList>
    </citation>
    <scope>NUCLEOTIDE SEQUENCE [LARGE SCALE GENOMIC DNA]</scope>
    <source>
        <strain evidence="8 9">7Q-K02</strain>
    </source>
</reference>
<dbReference type="InterPro" id="IPR006301">
    <property type="entry name" value="FlhA"/>
</dbReference>
<evidence type="ECO:0000256" key="2">
    <source>
        <dbReference type="ARBA" id="ARBA00008835"/>
    </source>
</evidence>
<keyword evidence="8" id="KW-0966">Cell projection</keyword>
<name>A0A7Z2J9W3_9BURK</name>
<comment type="subcellular location">
    <subcellularLocation>
        <location evidence="1 7">Cell membrane</location>
        <topology evidence="1 7">Multi-pass membrane protein</topology>
    </subcellularLocation>
</comment>
<dbReference type="Pfam" id="PF00771">
    <property type="entry name" value="FHIPEP"/>
    <property type="match status" value="1"/>
</dbReference>
<accession>A0A7Z2J9W3</accession>
<feature type="transmembrane region" description="Helical" evidence="7">
    <location>
        <begin position="211"/>
        <end position="232"/>
    </location>
</feature>
<keyword evidence="9" id="KW-1185">Reference proteome</keyword>
<dbReference type="PANTHER" id="PTHR30161:SF1">
    <property type="entry name" value="FLAGELLAR BIOSYNTHESIS PROTEIN FLHA-RELATED"/>
    <property type="match status" value="1"/>
</dbReference>
<evidence type="ECO:0000256" key="6">
    <source>
        <dbReference type="ARBA" id="ARBA00023136"/>
    </source>
</evidence>
<evidence type="ECO:0000256" key="3">
    <source>
        <dbReference type="ARBA" id="ARBA00022475"/>
    </source>
</evidence>
<dbReference type="InterPro" id="IPR025505">
    <property type="entry name" value="FHIPEP_CS"/>
</dbReference>
<dbReference type="PIRSF" id="PIRSF005419">
    <property type="entry name" value="FlhA"/>
    <property type="match status" value="1"/>
</dbReference>
<dbReference type="PRINTS" id="PR00949">
    <property type="entry name" value="TYPE3IMAPROT"/>
</dbReference>
<evidence type="ECO:0000256" key="1">
    <source>
        <dbReference type="ARBA" id="ARBA00004651"/>
    </source>
</evidence>
<keyword evidence="7" id="KW-0813">Transport</keyword>
<keyword evidence="8" id="KW-0969">Cilium</keyword>
<dbReference type="Gene3D" id="3.40.50.12790">
    <property type="entry name" value="FHIPEP family, domain 4"/>
    <property type="match status" value="1"/>
</dbReference>
<sequence>MNARTGFLARRPEMLQSTNLRALAGPILICMILGMMILPLPPFLLDLLFTFNIALSVMVLLVSMYTMKPLDFAAFPSVLLFSTLLRLSLNVASTRIVLLDGHTGPGAAGQVIESFGHFLVGGNFAVGIVVFVILMVINFMVITKGAGRIAEVSARFTLDAMPGKQMAIDADLNAGLINEEAARKRRSEIAQEAEFYGSMDGASKFVRGDAIAGLLIMVINIVGGLIVGVVQHGMPLASAGETYTLLTIGDGLVAQIPSLVISTAAGVIVSRVATNEDIGTQLTGQLFTNPRVLMITGTIIVMMGLIPGMPHFAFLLLGGGSIQLGRTLKKNAEAKKASAAIADVAPAALAPVENAEATWDDVALIDTLGLEVGYRIIPLVDKNTDGELLKRIKSIRKKFAQEIGFLPPVIHIRDNLELRPNAYRIALKGVEVGTGEAYPGQWLAINPGQVSAVLPGTPTTDPAFGLPAVWIDSNVREQAQVFGYTVVDSSTVVATHLNHLVVMHAAELLGRREVQALLERVQKDTPSLVDDLVPKVLPVTTLQKVLQNLLEEGVPIRDMRTIMESLAEHTPRITDAHDLTAAVRISLGRAITQQWFPGNADMQVMGLDANLERVLSQTLTSGPNPGLEPGLAHTLLTQTEQAMARQQALGLAPVMLVQHALRPMLSRFLRRSLPQLKVLSYAEVPDTRNVKVVNVIGAH</sequence>
<keyword evidence="6 7" id="KW-0472">Membrane</keyword>
<dbReference type="GO" id="GO:0009306">
    <property type="term" value="P:protein secretion"/>
    <property type="evidence" value="ECO:0007669"/>
    <property type="project" value="InterPro"/>
</dbReference>
<evidence type="ECO:0000256" key="7">
    <source>
        <dbReference type="RuleBase" id="RU364093"/>
    </source>
</evidence>
<keyword evidence="7" id="KW-1005">Bacterial flagellum biogenesis</keyword>
<feature type="transmembrane region" description="Helical" evidence="7">
    <location>
        <begin position="252"/>
        <end position="272"/>
    </location>
</feature>
<dbReference type="GO" id="GO:0044780">
    <property type="term" value="P:bacterial-type flagellum assembly"/>
    <property type="evidence" value="ECO:0007669"/>
    <property type="project" value="InterPro"/>
</dbReference>
<feature type="transmembrane region" description="Helical" evidence="7">
    <location>
        <begin position="47"/>
        <end position="66"/>
    </location>
</feature>
<dbReference type="Proteomes" id="UP000434209">
    <property type="component" value="Chromosome 1"/>
</dbReference>
<dbReference type="EMBL" id="CP046909">
    <property type="protein sequence ID" value="QGZ55899.1"/>
    <property type="molecule type" value="Genomic_DNA"/>
</dbReference>
<feature type="transmembrane region" description="Helical" evidence="7">
    <location>
        <begin position="118"/>
        <end position="141"/>
    </location>
</feature>
<gene>
    <name evidence="7 8" type="primary">flhA</name>
    <name evidence="8" type="ORF">FAZ97_13815</name>
</gene>
<keyword evidence="3 7" id="KW-1003">Cell membrane</keyword>
<evidence type="ECO:0000256" key="4">
    <source>
        <dbReference type="ARBA" id="ARBA00022692"/>
    </source>
</evidence>
<dbReference type="RefSeq" id="WP_158758890.1">
    <property type="nucleotide sequence ID" value="NZ_CP046909.1"/>
</dbReference>
<feature type="transmembrane region" description="Helical" evidence="7">
    <location>
        <begin position="78"/>
        <end position="98"/>
    </location>
</feature>
<dbReference type="InterPro" id="IPR042194">
    <property type="entry name" value="FHIPEP_1"/>
</dbReference>
<evidence type="ECO:0000256" key="5">
    <source>
        <dbReference type="ARBA" id="ARBA00022989"/>
    </source>
</evidence>
<keyword evidence="5 7" id="KW-1133">Transmembrane helix</keyword>
<protein>
    <recommendedName>
        <fullName evidence="7">Flagellar biosynthesis protein FlhA</fullName>
    </recommendedName>
</protein>
<keyword evidence="8" id="KW-0282">Flagellum</keyword>
<evidence type="ECO:0000313" key="8">
    <source>
        <dbReference type="EMBL" id="QGZ55899.1"/>
    </source>
</evidence>
<keyword evidence="4 7" id="KW-0812">Transmembrane</keyword>
<feature type="transmembrane region" description="Helical" evidence="7">
    <location>
        <begin position="292"/>
        <end position="317"/>
    </location>
</feature>
<keyword evidence="7" id="KW-0653">Protein transport</keyword>
<evidence type="ECO:0000313" key="9">
    <source>
        <dbReference type="Proteomes" id="UP000434209"/>
    </source>
</evidence>
<dbReference type="KEGG" id="pacp:FAZ97_13815"/>
<dbReference type="Gene3D" id="1.10.8.540">
    <property type="entry name" value="FHIPEP family, domain 3"/>
    <property type="match status" value="1"/>
</dbReference>
<dbReference type="InterPro" id="IPR001712">
    <property type="entry name" value="T3SS_FHIPEP"/>
</dbReference>
<dbReference type="NCBIfam" id="TIGR01398">
    <property type="entry name" value="FlhA"/>
    <property type="match status" value="1"/>
</dbReference>
<dbReference type="AlphaFoldDB" id="A0A7Z2J9W3"/>
<dbReference type="OrthoDB" id="9759185at2"/>